<dbReference type="AlphaFoldDB" id="A1XI67"/>
<accession>A1XI67</accession>
<organism evidence="2">
    <name type="scientific">Cosmophasis bitaeniata</name>
    <dbReference type="NCBI Taxonomy" id="371739"/>
    <lineage>
        <taxon>Eukaryota</taxon>
        <taxon>Metazoa</taxon>
        <taxon>Ecdysozoa</taxon>
        <taxon>Arthropoda</taxon>
        <taxon>Chelicerata</taxon>
        <taxon>Arachnida</taxon>
        <taxon>Araneae</taxon>
        <taxon>Araneomorphae</taxon>
        <taxon>Entelegynae</taxon>
        <taxon>Dionycha</taxon>
        <taxon>Salticidae</taxon>
        <taxon>Salticinae</taxon>
        <taxon>Salticoida</taxon>
        <taxon>Chrysillini</taxon>
        <taxon>Cosmophasis</taxon>
    </lineage>
</organism>
<reference evidence="2" key="1">
    <citation type="journal article" date="2007" name="J. Evol. Biol.">
        <title>Dynamics of the evolution of Batesian mimicry: molecular phylogenetic analysis of ant-mimicking Myrmarachne (Araneae: Salticidae) species and their ant models.</title>
        <authorList>
            <person name="Ceccarelli F.S."/>
            <person name="Crozier R.H."/>
        </authorList>
    </citation>
    <scope>NUCLEOTIDE SEQUENCE</scope>
</reference>
<evidence type="ECO:0000256" key="1">
    <source>
        <dbReference type="SAM" id="Phobius"/>
    </source>
</evidence>
<keyword evidence="1" id="KW-0812">Transmembrane</keyword>
<keyword evidence="1" id="KW-0472">Membrane</keyword>
<feature type="non-terminal residue" evidence="2">
    <location>
        <position position="116"/>
    </location>
</feature>
<name>A1XI67_9ARAC</name>
<feature type="transmembrane region" description="Helical" evidence="1">
    <location>
        <begin position="71"/>
        <end position="92"/>
    </location>
</feature>
<keyword evidence="1" id="KW-1133">Transmembrane helix</keyword>
<protein>
    <submittedName>
        <fullName evidence="2">NADH dehydrogenase subunit 1</fullName>
    </submittedName>
</protein>
<geneLocation type="mitochondrion" evidence="2"/>
<proteinExistence type="predicted"/>
<dbReference type="EMBL" id="DQ373020">
    <property type="protein sequence ID" value="ABD63323.1"/>
    <property type="molecule type" value="Genomic_DNA"/>
</dbReference>
<evidence type="ECO:0000313" key="2">
    <source>
        <dbReference type="EMBL" id="ABD63323.1"/>
    </source>
</evidence>
<sequence length="116" mass="14154">MLIILNFPFQFPHNYYYYPSKSSFLHYSSTKNFSMHSNSKSTKMSWDHSNPSTFYSCPMNYMMKLISSENMNFLISYLTSSNIFIYSLYYSIISFNNFHYMMTNMMFFYFLFYQEC</sequence>
<keyword evidence="2" id="KW-0496">Mitochondrion</keyword>